<dbReference type="Gene3D" id="2.60.40.2420">
    <property type="match status" value="1"/>
</dbReference>
<dbReference type="NCBIfam" id="NF041112">
    <property type="entry name" value="chap_CsgH_alph"/>
    <property type="match status" value="1"/>
</dbReference>
<dbReference type="Proteomes" id="UP001155034">
    <property type="component" value="Unassembled WGS sequence"/>
</dbReference>
<protein>
    <submittedName>
        <fullName evidence="1">Precorrin-4 methylase</fullName>
    </submittedName>
</protein>
<evidence type="ECO:0000313" key="1">
    <source>
        <dbReference type="EMBL" id="MCS3866563.1"/>
    </source>
</evidence>
<accession>A0A9X2U4K9</accession>
<dbReference type="AlphaFoldDB" id="A0A9X2U4K9"/>
<dbReference type="EMBL" id="JANTYZ010000015">
    <property type="protein sequence ID" value="MCS3866563.1"/>
    <property type="molecule type" value="Genomic_DNA"/>
</dbReference>
<organism evidence="1 2">
    <name type="scientific">Salinibacter ruber</name>
    <dbReference type="NCBI Taxonomy" id="146919"/>
    <lineage>
        <taxon>Bacteria</taxon>
        <taxon>Pseudomonadati</taxon>
        <taxon>Rhodothermota</taxon>
        <taxon>Rhodothermia</taxon>
        <taxon>Rhodothermales</taxon>
        <taxon>Salinibacteraceae</taxon>
        <taxon>Salinibacter</taxon>
    </lineage>
</organism>
<dbReference type="InterPro" id="IPR047726">
    <property type="entry name" value="CsgH_dom"/>
</dbReference>
<gene>
    <name evidence="1" type="ORF">GGP82_003141</name>
</gene>
<reference evidence="1" key="1">
    <citation type="submission" date="2022-08" db="EMBL/GenBank/DDBJ databases">
        <title>Genomic Encyclopedia of Type Strains, Phase V (KMG-V): Genome sequencing to study the core and pangenomes of soil and plant-associated prokaryotes.</title>
        <authorList>
            <person name="Whitman W."/>
        </authorList>
    </citation>
    <scope>NUCLEOTIDE SEQUENCE</scope>
    <source>
        <strain evidence="1">SP2016B</strain>
    </source>
</reference>
<dbReference type="GO" id="GO:0032259">
    <property type="term" value="P:methylation"/>
    <property type="evidence" value="ECO:0007669"/>
    <property type="project" value="UniProtKB-KW"/>
</dbReference>
<evidence type="ECO:0000313" key="2">
    <source>
        <dbReference type="Proteomes" id="UP001155034"/>
    </source>
</evidence>
<sequence length="124" mass="13316">MGLIAGAKAPAQAQDASASFANIIVDREGPVFTICPIYALPDTAVASATELRYELTIEQVGISTARSRQSGSFVPEPGRTDTLSTVRIGGPADRLHIHLLVRRGDQIVEEVEEIVQDEDLSMPE</sequence>
<keyword evidence="1" id="KW-0489">Methyltransferase</keyword>
<proteinExistence type="predicted"/>
<dbReference type="RefSeq" id="WP_251954651.1">
    <property type="nucleotide sequence ID" value="NZ_CALTSQ010000037.1"/>
</dbReference>
<name>A0A9X2U4K9_9BACT</name>
<comment type="caution">
    <text evidence="1">The sequence shown here is derived from an EMBL/GenBank/DDBJ whole genome shotgun (WGS) entry which is preliminary data.</text>
</comment>
<dbReference type="GO" id="GO:0008168">
    <property type="term" value="F:methyltransferase activity"/>
    <property type="evidence" value="ECO:0007669"/>
    <property type="project" value="UniProtKB-KW"/>
</dbReference>
<keyword evidence="1" id="KW-0808">Transferase</keyword>
<dbReference type="InterPro" id="IPR053722">
    <property type="entry name" value="Curli_assembly_CsgC/AgfC"/>
</dbReference>